<feature type="domain" description="Dihydroorotate dehydrogenase catalytic" evidence="7">
    <location>
        <begin position="84"/>
        <end position="288"/>
    </location>
</feature>
<keyword evidence="5" id="KW-0665">Pyrimidine biosynthesis</keyword>
<dbReference type="Gene3D" id="3.20.20.70">
    <property type="entry name" value="Aldolase class I"/>
    <property type="match status" value="1"/>
</dbReference>
<dbReference type="InterPro" id="IPR005720">
    <property type="entry name" value="Dihydroorotate_DH_cat"/>
</dbReference>
<evidence type="ECO:0000256" key="5">
    <source>
        <dbReference type="ARBA" id="ARBA00022975"/>
    </source>
</evidence>
<name>A0A1I2DDF4_9BACT</name>
<organism evidence="8 9">
    <name type="scientific">Thermophagus xiamenensis</name>
    <dbReference type="NCBI Taxonomy" id="385682"/>
    <lineage>
        <taxon>Bacteria</taxon>
        <taxon>Pseudomonadati</taxon>
        <taxon>Bacteroidota</taxon>
        <taxon>Bacteroidia</taxon>
        <taxon>Marinilabiliales</taxon>
        <taxon>Marinilabiliaceae</taxon>
        <taxon>Thermophagus</taxon>
    </lineage>
</organism>
<dbReference type="GO" id="GO:0004152">
    <property type="term" value="F:dihydroorotate dehydrogenase activity"/>
    <property type="evidence" value="ECO:0007669"/>
    <property type="project" value="InterPro"/>
</dbReference>
<dbReference type="InterPro" id="IPR050074">
    <property type="entry name" value="DHO_dehydrogenase"/>
</dbReference>
<dbReference type="eggNOG" id="COG0167">
    <property type="taxonomic scope" value="Bacteria"/>
</dbReference>
<dbReference type="OrthoDB" id="9794954at2"/>
<dbReference type="InParanoid" id="A0A1I2DDF4"/>
<evidence type="ECO:0000259" key="7">
    <source>
        <dbReference type="Pfam" id="PF01180"/>
    </source>
</evidence>
<accession>A0A1I2DDF4</accession>
<dbReference type="InterPro" id="IPR013785">
    <property type="entry name" value="Aldolase_TIM"/>
</dbReference>
<comment type="pathway">
    <text evidence="2">Pyrimidine metabolism; UMP biosynthesis via de novo pathway.</text>
</comment>
<reference evidence="8 9" key="1">
    <citation type="submission" date="2016-10" db="EMBL/GenBank/DDBJ databases">
        <authorList>
            <person name="de Groot N.N."/>
        </authorList>
    </citation>
    <scope>NUCLEOTIDE SEQUENCE [LARGE SCALE GENOMIC DNA]</scope>
    <source>
        <strain evidence="8 9">DSM 19012</strain>
    </source>
</reference>
<evidence type="ECO:0000256" key="2">
    <source>
        <dbReference type="ARBA" id="ARBA00004725"/>
    </source>
</evidence>
<keyword evidence="9" id="KW-1185">Reference proteome</keyword>
<dbReference type="RefSeq" id="WP_010526075.1">
    <property type="nucleotide sequence ID" value="NZ_AFSL01000003.1"/>
</dbReference>
<comment type="cofactor">
    <cofactor evidence="1">
        <name>FMN</name>
        <dbReference type="ChEBI" id="CHEBI:58210"/>
    </cofactor>
</comment>
<keyword evidence="6" id="KW-0560">Oxidoreductase</keyword>
<dbReference type="Proteomes" id="UP000181976">
    <property type="component" value="Unassembled WGS sequence"/>
</dbReference>
<sequence length="328" mass="36599">MANLKTTYLGIELKNPVIVSSSGLTNSIEKIKQLEDAGAGAVVLKSLFEEQISHEINHEIDRGHGMDYPEAMDYIQAYTREHSVSAYLKLIRDAKAAVKIPVIASINCFSADEWVNFAQEIENAGADALELNVFRINTDKNSQSADYEKLYFQIAEMVSKVVTIPVAMKIGPYFSNLVGVINRISVSGVKGAVLFNRFYEPDIDINTLQLKSAEVFSTPADIRQSLRWVAITSAKIKNIDISASTGVHDGTAAIKLLLAGAQTVQVCSAIYKNGPSVITRINDFMKQWMDDKKFNSVEDFRGKMNYSSIKNPVMYERSQFMKYFSNFE</sequence>
<dbReference type="InterPro" id="IPR012135">
    <property type="entry name" value="Dihydroorotate_DH_1_2"/>
</dbReference>
<dbReference type="PANTHER" id="PTHR48109">
    <property type="entry name" value="DIHYDROOROTATE DEHYDROGENASE (QUINONE), MITOCHONDRIAL-RELATED"/>
    <property type="match status" value="1"/>
</dbReference>
<evidence type="ECO:0000256" key="4">
    <source>
        <dbReference type="ARBA" id="ARBA00022643"/>
    </source>
</evidence>
<dbReference type="UniPathway" id="UPA00070"/>
<evidence type="ECO:0000256" key="3">
    <source>
        <dbReference type="ARBA" id="ARBA00022630"/>
    </source>
</evidence>
<dbReference type="Pfam" id="PF01180">
    <property type="entry name" value="DHO_dh"/>
    <property type="match status" value="1"/>
</dbReference>
<proteinExistence type="predicted"/>
<dbReference type="CDD" id="cd04739">
    <property type="entry name" value="DHOD_like"/>
    <property type="match status" value="1"/>
</dbReference>
<evidence type="ECO:0000256" key="1">
    <source>
        <dbReference type="ARBA" id="ARBA00001917"/>
    </source>
</evidence>
<keyword evidence="4" id="KW-0288">FMN</keyword>
<dbReference type="PANTHER" id="PTHR48109:SF3">
    <property type="entry name" value="SLL0744 PROTEIN"/>
    <property type="match status" value="1"/>
</dbReference>
<evidence type="ECO:0000313" key="9">
    <source>
        <dbReference type="Proteomes" id="UP000181976"/>
    </source>
</evidence>
<gene>
    <name evidence="8" type="ORF">SAMN05444380_11863</name>
</gene>
<dbReference type="GO" id="GO:0044205">
    <property type="term" value="P:'de novo' UMP biosynthetic process"/>
    <property type="evidence" value="ECO:0007669"/>
    <property type="project" value="UniProtKB-UniPathway"/>
</dbReference>
<protein>
    <submittedName>
        <fullName evidence="8">Dihydroorotate dehydrogenase (Fumarate)</fullName>
    </submittedName>
</protein>
<dbReference type="STRING" id="385682.SAMN05444380_11863"/>
<dbReference type="GO" id="GO:0005737">
    <property type="term" value="C:cytoplasm"/>
    <property type="evidence" value="ECO:0007669"/>
    <property type="project" value="InterPro"/>
</dbReference>
<evidence type="ECO:0000313" key="8">
    <source>
        <dbReference type="EMBL" id="SFE78153.1"/>
    </source>
</evidence>
<evidence type="ECO:0000256" key="6">
    <source>
        <dbReference type="ARBA" id="ARBA00023002"/>
    </source>
</evidence>
<dbReference type="SUPFAM" id="SSF51395">
    <property type="entry name" value="FMN-linked oxidoreductases"/>
    <property type="match status" value="1"/>
</dbReference>
<dbReference type="NCBIfam" id="NF005741">
    <property type="entry name" value="PRK07565.1"/>
    <property type="match status" value="1"/>
</dbReference>
<dbReference type="GO" id="GO:0006207">
    <property type="term" value="P:'de novo' pyrimidine nucleobase biosynthetic process"/>
    <property type="evidence" value="ECO:0007669"/>
    <property type="project" value="TreeGrafter"/>
</dbReference>
<dbReference type="EMBL" id="FONA01000018">
    <property type="protein sequence ID" value="SFE78153.1"/>
    <property type="molecule type" value="Genomic_DNA"/>
</dbReference>
<keyword evidence="3" id="KW-0285">Flavoprotein</keyword>
<dbReference type="AlphaFoldDB" id="A0A1I2DDF4"/>
<dbReference type="PIRSF" id="PIRSF000164">
    <property type="entry name" value="DHO_oxidase"/>
    <property type="match status" value="1"/>
</dbReference>